<protein>
    <submittedName>
        <fullName evidence="3">Ovule protein</fullName>
    </submittedName>
</protein>
<evidence type="ECO:0000313" key="1">
    <source>
        <dbReference type="EMBL" id="VDL97441.1"/>
    </source>
</evidence>
<dbReference type="AlphaFoldDB" id="A0A183T3K8"/>
<gene>
    <name evidence="1" type="ORF">SSLN_LOCUS11056</name>
</gene>
<accession>A0A183T3K8</accession>
<dbReference type="WBParaSite" id="SSLN_0001148101-mRNA-1">
    <property type="protein sequence ID" value="SSLN_0001148101-mRNA-1"/>
    <property type="gene ID" value="SSLN_0001148101"/>
</dbReference>
<dbReference type="EMBL" id="UYSU01036264">
    <property type="protein sequence ID" value="VDL97441.1"/>
    <property type="molecule type" value="Genomic_DNA"/>
</dbReference>
<dbReference type="Proteomes" id="UP000275846">
    <property type="component" value="Unassembled WGS sequence"/>
</dbReference>
<proteinExistence type="predicted"/>
<reference evidence="3" key="1">
    <citation type="submission" date="2016-06" db="UniProtKB">
        <authorList>
            <consortium name="WormBaseParasite"/>
        </authorList>
    </citation>
    <scope>IDENTIFICATION</scope>
</reference>
<name>A0A183T3K8_SCHSO</name>
<sequence length="77" mass="8872">MAFHGLTTLTEKENLCTSSLACWTRGFIWKTSEMVRGGKFKEVREFHATIQSLHNAECLQEITTHLPITQKEQINIH</sequence>
<evidence type="ECO:0000313" key="3">
    <source>
        <dbReference type="WBParaSite" id="SSLN_0001148101-mRNA-1"/>
    </source>
</evidence>
<organism evidence="3">
    <name type="scientific">Schistocephalus solidus</name>
    <name type="common">Tapeworm</name>
    <dbReference type="NCBI Taxonomy" id="70667"/>
    <lineage>
        <taxon>Eukaryota</taxon>
        <taxon>Metazoa</taxon>
        <taxon>Spiralia</taxon>
        <taxon>Lophotrochozoa</taxon>
        <taxon>Platyhelminthes</taxon>
        <taxon>Cestoda</taxon>
        <taxon>Eucestoda</taxon>
        <taxon>Diphyllobothriidea</taxon>
        <taxon>Diphyllobothriidae</taxon>
        <taxon>Schistocephalus</taxon>
    </lineage>
</organism>
<keyword evidence="2" id="KW-1185">Reference proteome</keyword>
<evidence type="ECO:0000313" key="2">
    <source>
        <dbReference type="Proteomes" id="UP000275846"/>
    </source>
</evidence>
<reference evidence="1 2" key="2">
    <citation type="submission" date="2018-11" db="EMBL/GenBank/DDBJ databases">
        <authorList>
            <consortium name="Pathogen Informatics"/>
        </authorList>
    </citation>
    <scope>NUCLEOTIDE SEQUENCE [LARGE SCALE GENOMIC DNA]</scope>
    <source>
        <strain evidence="1 2">NST_G2</strain>
    </source>
</reference>